<evidence type="ECO:0000313" key="2">
    <source>
        <dbReference type="EnsemblPlants" id="TraesCS2A02G247600.1.cds1"/>
    </source>
</evidence>
<accession>A0A3B6AWV3</accession>
<evidence type="ECO:0000256" key="1">
    <source>
        <dbReference type="SAM" id="SignalP"/>
    </source>
</evidence>
<dbReference type="AlphaFoldDB" id="A0A3B6AWV3"/>
<protein>
    <recommendedName>
        <fullName evidence="4">Secreted protein</fullName>
    </recommendedName>
</protein>
<dbReference type="Gramene" id="TraesPARA_EIv1.0_0405690.1">
    <property type="protein sequence ID" value="TraesPARA_EIv1.0_0405690.1.CDS1"/>
    <property type="gene ID" value="TraesPARA_EIv1.0_0405690"/>
</dbReference>
<keyword evidence="3" id="KW-1185">Reference proteome</keyword>
<reference evidence="2" key="2">
    <citation type="submission" date="2018-10" db="UniProtKB">
        <authorList>
            <consortium name="EnsemblPlants"/>
        </authorList>
    </citation>
    <scope>IDENTIFICATION</scope>
</reference>
<evidence type="ECO:0000313" key="3">
    <source>
        <dbReference type="Proteomes" id="UP000019116"/>
    </source>
</evidence>
<organism evidence="2">
    <name type="scientific">Triticum aestivum</name>
    <name type="common">Wheat</name>
    <dbReference type="NCBI Taxonomy" id="4565"/>
    <lineage>
        <taxon>Eukaryota</taxon>
        <taxon>Viridiplantae</taxon>
        <taxon>Streptophyta</taxon>
        <taxon>Embryophyta</taxon>
        <taxon>Tracheophyta</taxon>
        <taxon>Spermatophyta</taxon>
        <taxon>Magnoliopsida</taxon>
        <taxon>Liliopsida</taxon>
        <taxon>Poales</taxon>
        <taxon>Poaceae</taxon>
        <taxon>BOP clade</taxon>
        <taxon>Pooideae</taxon>
        <taxon>Triticodae</taxon>
        <taxon>Triticeae</taxon>
        <taxon>Triticinae</taxon>
        <taxon>Triticum</taxon>
    </lineage>
</organism>
<feature type="signal peptide" evidence="1">
    <location>
        <begin position="1"/>
        <end position="19"/>
    </location>
</feature>
<dbReference type="Gramene" id="TraesCS2A02G247600.1">
    <property type="protein sequence ID" value="TraesCS2A02G247600.1.cds1"/>
    <property type="gene ID" value="TraesCS2A02G247600"/>
</dbReference>
<proteinExistence type="predicted"/>
<dbReference type="EnsemblPlants" id="TraesCS2A02G247600.1">
    <property type="protein sequence ID" value="TraesCS2A02G247600.1.cds1"/>
    <property type="gene ID" value="TraesCS2A02G247600"/>
</dbReference>
<evidence type="ECO:0008006" key="4">
    <source>
        <dbReference type="Google" id="ProtNLM"/>
    </source>
</evidence>
<dbReference type="Gramene" id="TraesJAG2A03G00684750.1">
    <property type="protein sequence ID" value="TraesJAG2A03G00684750.1.CDS1"/>
    <property type="gene ID" value="TraesJAG2A03G00684750"/>
</dbReference>
<dbReference type="Gramene" id="TraesCS2A03G0587200.1">
    <property type="protein sequence ID" value="TraesCS2A03G0587200.1.CDS1"/>
    <property type="gene ID" value="TraesCS2A03G0587200"/>
</dbReference>
<reference evidence="2" key="1">
    <citation type="submission" date="2018-08" db="EMBL/GenBank/DDBJ databases">
        <authorList>
            <person name="Rossello M."/>
        </authorList>
    </citation>
    <scope>NUCLEOTIDE SEQUENCE [LARGE SCALE GENOMIC DNA]</scope>
    <source>
        <strain evidence="2">cv. Chinese Spring</strain>
    </source>
</reference>
<dbReference type="OrthoDB" id="800482at2759"/>
<sequence>MTAFQSMMLLSCGAPLIPAGGSCCSRLKSRIRRFLDGVDISAAGADSSNPLGLTYARTLPASRFGQVYCVRNRRTRECEDIYNLQHGHTDASQSFSP</sequence>
<name>A0A3B6AWV3_WHEAT</name>
<keyword evidence="1" id="KW-0732">Signal</keyword>
<dbReference type="Gramene" id="TraesNOR2A03G00693950.1">
    <property type="protein sequence ID" value="TraesNOR2A03G00693950.1.CDS1"/>
    <property type="gene ID" value="TraesNOR2A03G00693950"/>
</dbReference>
<dbReference type="Proteomes" id="UP000019116">
    <property type="component" value="Chromosome 2A"/>
</dbReference>
<feature type="chain" id="PRO_5043171189" description="Secreted protein" evidence="1">
    <location>
        <begin position="20"/>
        <end position="97"/>
    </location>
</feature>